<keyword evidence="2" id="KW-0902">Two-component regulatory system</keyword>
<dbReference type="InterPro" id="IPR039420">
    <property type="entry name" value="WalR-like"/>
</dbReference>
<proteinExistence type="predicted"/>
<keyword evidence="9" id="KW-1185">Reference proteome</keyword>
<dbReference type="InterPro" id="IPR011006">
    <property type="entry name" value="CheY-like_superfamily"/>
</dbReference>
<dbReference type="GO" id="GO:0000156">
    <property type="term" value="F:phosphorelay response regulator activity"/>
    <property type="evidence" value="ECO:0007669"/>
    <property type="project" value="TreeGrafter"/>
</dbReference>
<dbReference type="CDD" id="cd00383">
    <property type="entry name" value="trans_reg_C"/>
    <property type="match status" value="1"/>
</dbReference>
<protein>
    <submittedName>
        <fullName evidence="8">Response regulator transcription factor</fullName>
    </submittedName>
</protein>
<keyword evidence="3 5" id="KW-0238">DNA-binding</keyword>
<organism evidence="8 9">
    <name type="scientific">Limobrevibacterium gyesilva</name>
    <dbReference type="NCBI Taxonomy" id="2991712"/>
    <lineage>
        <taxon>Bacteria</taxon>
        <taxon>Pseudomonadati</taxon>
        <taxon>Pseudomonadota</taxon>
        <taxon>Alphaproteobacteria</taxon>
        <taxon>Acetobacterales</taxon>
        <taxon>Acetobacteraceae</taxon>
        <taxon>Limobrevibacterium</taxon>
    </lineage>
</organism>
<dbReference type="PROSITE" id="PS50110">
    <property type="entry name" value="RESPONSE_REGULATORY"/>
    <property type="match status" value="1"/>
</dbReference>
<gene>
    <name evidence="8" type="ORF">OL599_01365</name>
</gene>
<evidence type="ECO:0000313" key="8">
    <source>
        <dbReference type="EMBL" id="MCW3473216.1"/>
    </source>
</evidence>
<dbReference type="SMART" id="SM00862">
    <property type="entry name" value="Trans_reg_C"/>
    <property type="match status" value="1"/>
</dbReference>
<dbReference type="Gene3D" id="3.40.50.2300">
    <property type="match status" value="1"/>
</dbReference>
<dbReference type="InterPro" id="IPR036388">
    <property type="entry name" value="WH-like_DNA-bd_sf"/>
</dbReference>
<evidence type="ECO:0000256" key="5">
    <source>
        <dbReference type="PROSITE-ProRule" id="PRU01091"/>
    </source>
</evidence>
<evidence type="ECO:0000256" key="1">
    <source>
        <dbReference type="ARBA" id="ARBA00022553"/>
    </source>
</evidence>
<feature type="domain" description="Response regulatory" evidence="6">
    <location>
        <begin position="1"/>
        <end position="125"/>
    </location>
</feature>
<dbReference type="InterPro" id="IPR001867">
    <property type="entry name" value="OmpR/PhoB-type_DNA-bd"/>
</dbReference>
<evidence type="ECO:0000256" key="3">
    <source>
        <dbReference type="ARBA" id="ARBA00023125"/>
    </source>
</evidence>
<evidence type="ECO:0000256" key="4">
    <source>
        <dbReference type="PROSITE-ProRule" id="PRU00169"/>
    </source>
</evidence>
<evidence type="ECO:0000256" key="2">
    <source>
        <dbReference type="ARBA" id="ARBA00023012"/>
    </source>
</evidence>
<comment type="caution">
    <text evidence="4">Lacks conserved residue(s) required for the propagation of feature annotation.</text>
</comment>
<feature type="DNA-binding region" description="OmpR/PhoB-type" evidence="5">
    <location>
        <begin position="133"/>
        <end position="233"/>
    </location>
</feature>
<dbReference type="EMBL" id="JAPDNT010000001">
    <property type="protein sequence ID" value="MCW3473216.1"/>
    <property type="molecule type" value="Genomic_DNA"/>
</dbReference>
<evidence type="ECO:0000313" key="9">
    <source>
        <dbReference type="Proteomes" id="UP001165679"/>
    </source>
</evidence>
<dbReference type="Proteomes" id="UP001165679">
    <property type="component" value="Unassembled WGS sequence"/>
</dbReference>
<accession>A0AA41YJ77</accession>
<reference evidence="8" key="1">
    <citation type="submission" date="2022-09" db="EMBL/GenBank/DDBJ databases">
        <title>Rhodovastum sp. nov. RN2-1 isolated from soil in Seongnam, South Korea.</title>
        <authorList>
            <person name="Le N.T."/>
        </authorList>
    </citation>
    <scope>NUCLEOTIDE SEQUENCE</scope>
    <source>
        <strain evidence="8">RN2-1</strain>
    </source>
</reference>
<sequence>MAQARDVLIVTGDGAGSGPVAEALQHGGAFRVTIAAPMGGPGPGLSAMVPTTHVDAVLLHVAHPSAVVPEMLSELGRSGLRAPVIILAEAGSEPDVVLGLDSGASDYMVGPLRPAELKARLRAQIRAHQASEDAVLAIGPYVFRPATRSLAAPAGGRHVRLTYKEAAILKYLYHAAGRPVARQTLLREVWGYSEDTDSETVESTVYRLRRKIEPDSSEARLLVNEAGGYRLRNNLSAWRD</sequence>
<dbReference type="PROSITE" id="PS51755">
    <property type="entry name" value="OMPR_PHOB"/>
    <property type="match status" value="1"/>
</dbReference>
<dbReference type="GO" id="GO:0032993">
    <property type="term" value="C:protein-DNA complex"/>
    <property type="evidence" value="ECO:0007669"/>
    <property type="project" value="TreeGrafter"/>
</dbReference>
<dbReference type="AlphaFoldDB" id="A0AA41YJ77"/>
<keyword evidence="1" id="KW-0597">Phosphoprotein</keyword>
<dbReference type="PANTHER" id="PTHR48111">
    <property type="entry name" value="REGULATOR OF RPOS"/>
    <property type="match status" value="1"/>
</dbReference>
<dbReference type="Gene3D" id="1.10.10.10">
    <property type="entry name" value="Winged helix-like DNA-binding domain superfamily/Winged helix DNA-binding domain"/>
    <property type="match status" value="1"/>
</dbReference>
<name>A0AA41YJ77_9PROT</name>
<dbReference type="InterPro" id="IPR001789">
    <property type="entry name" value="Sig_transdc_resp-reg_receiver"/>
</dbReference>
<dbReference type="GO" id="GO:0005829">
    <property type="term" value="C:cytosol"/>
    <property type="evidence" value="ECO:0007669"/>
    <property type="project" value="TreeGrafter"/>
</dbReference>
<evidence type="ECO:0000259" key="6">
    <source>
        <dbReference type="PROSITE" id="PS50110"/>
    </source>
</evidence>
<dbReference type="InterPro" id="IPR016032">
    <property type="entry name" value="Sig_transdc_resp-reg_C-effctor"/>
</dbReference>
<feature type="domain" description="OmpR/PhoB-type" evidence="7">
    <location>
        <begin position="133"/>
        <end position="233"/>
    </location>
</feature>
<dbReference type="Pfam" id="PF00486">
    <property type="entry name" value="Trans_reg_C"/>
    <property type="match status" value="1"/>
</dbReference>
<dbReference type="GO" id="GO:0000976">
    <property type="term" value="F:transcription cis-regulatory region binding"/>
    <property type="evidence" value="ECO:0007669"/>
    <property type="project" value="TreeGrafter"/>
</dbReference>
<dbReference type="SUPFAM" id="SSF52172">
    <property type="entry name" value="CheY-like"/>
    <property type="match status" value="1"/>
</dbReference>
<dbReference type="RefSeq" id="WP_264711798.1">
    <property type="nucleotide sequence ID" value="NZ_JAPDNT010000001.1"/>
</dbReference>
<comment type="caution">
    <text evidence="8">The sequence shown here is derived from an EMBL/GenBank/DDBJ whole genome shotgun (WGS) entry which is preliminary data.</text>
</comment>
<dbReference type="GO" id="GO:0006355">
    <property type="term" value="P:regulation of DNA-templated transcription"/>
    <property type="evidence" value="ECO:0007669"/>
    <property type="project" value="InterPro"/>
</dbReference>
<dbReference type="PANTHER" id="PTHR48111:SF40">
    <property type="entry name" value="PHOSPHATE REGULON TRANSCRIPTIONAL REGULATORY PROTEIN PHOB"/>
    <property type="match status" value="1"/>
</dbReference>
<reference evidence="8" key="2">
    <citation type="submission" date="2022-10" db="EMBL/GenBank/DDBJ databases">
        <authorList>
            <person name="Trinh H.N."/>
        </authorList>
    </citation>
    <scope>NUCLEOTIDE SEQUENCE</scope>
    <source>
        <strain evidence="8">RN2-1</strain>
    </source>
</reference>
<dbReference type="SUPFAM" id="SSF46894">
    <property type="entry name" value="C-terminal effector domain of the bipartite response regulators"/>
    <property type="match status" value="1"/>
</dbReference>
<evidence type="ECO:0000259" key="7">
    <source>
        <dbReference type="PROSITE" id="PS51755"/>
    </source>
</evidence>